<sequence length="253" mass="29286">MESYKTEEISIDGVTLKSNQESSISDDLSFDIEFRKLTDCDIKQLLCRIEFVVDIAFNKFTFDLCKSQESDQYKECKTYHCIFDKLGSLESYFTRENINPLFWVSISCLNVYVSYIVQDKEKEIKVSIPTNIYRVYKPHTSTDNDNDSSIKMDESDNSNNNTTTTTTTTTTEQQEEQQPLKKIKIESSDNTITAESTKEGLTAEQEESLDKTIRDQEAEKSTTAETTEPKKPSKKFREKVIVYSMYNPFDYMT</sequence>
<dbReference type="Proteomes" id="UP000695562">
    <property type="component" value="Unassembled WGS sequence"/>
</dbReference>
<feature type="compositionally biased region" description="Basic and acidic residues" evidence="1">
    <location>
        <begin position="208"/>
        <end position="231"/>
    </location>
</feature>
<evidence type="ECO:0000313" key="3">
    <source>
        <dbReference type="Proteomes" id="UP000695562"/>
    </source>
</evidence>
<accession>A0A8J4PYV5</accession>
<dbReference type="AlphaFoldDB" id="A0A8J4PYV5"/>
<evidence type="ECO:0000256" key="1">
    <source>
        <dbReference type="SAM" id="MobiDB-lite"/>
    </source>
</evidence>
<proteinExistence type="predicted"/>
<evidence type="ECO:0000313" key="2">
    <source>
        <dbReference type="EMBL" id="KAF2074679.1"/>
    </source>
</evidence>
<feature type="compositionally biased region" description="Low complexity" evidence="1">
    <location>
        <begin position="162"/>
        <end position="172"/>
    </location>
</feature>
<dbReference type="EMBL" id="AJWJ01000135">
    <property type="protein sequence ID" value="KAF2074679.1"/>
    <property type="molecule type" value="Genomic_DNA"/>
</dbReference>
<feature type="region of interest" description="Disordered" evidence="1">
    <location>
        <begin position="137"/>
        <end position="236"/>
    </location>
</feature>
<gene>
    <name evidence="2" type="ORF">CYY_004029</name>
</gene>
<keyword evidence="3" id="KW-1185">Reference proteome</keyword>
<name>A0A8J4PYV5_9MYCE</name>
<reference evidence="2" key="1">
    <citation type="submission" date="2020-01" db="EMBL/GenBank/DDBJ databases">
        <title>Development of genomics and gene disruption for Polysphondylium violaceum indicates a role for the polyketide synthase stlB in stalk morphogenesis.</title>
        <authorList>
            <person name="Narita B."/>
            <person name="Kawabe Y."/>
            <person name="Kin K."/>
            <person name="Saito T."/>
            <person name="Gibbs R."/>
            <person name="Kuspa A."/>
            <person name="Muzny D."/>
            <person name="Queller D."/>
            <person name="Richards S."/>
            <person name="Strassman J."/>
            <person name="Sucgang R."/>
            <person name="Worley K."/>
            <person name="Schaap P."/>
        </authorList>
    </citation>
    <scope>NUCLEOTIDE SEQUENCE</scope>
    <source>
        <strain evidence="2">QSvi11</strain>
    </source>
</reference>
<dbReference type="OrthoDB" id="10462333at2759"/>
<protein>
    <submittedName>
        <fullName evidence="2">Uncharacterized protein</fullName>
    </submittedName>
</protein>
<comment type="caution">
    <text evidence="2">The sequence shown here is derived from an EMBL/GenBank/DDBJ whole genome shotgun (WGS) entry which is preliminary data.</text>
</comment>
<organism evidence="2 3">
    <name type="scientific">Polysphondylium violaceum</name>
    <dbReference type="NCBI Taxonomy" id="133409"/>
    <lineage>
        <taxon>Eukaryota</taxon>
        <taxon>Amoebozoa</taxon>
        <taxon>Evosea</taxon>
        <taxon>Eumycetozoa</taxon>
        <taxon>Dictyostelia</taxon>
        <taxon>Dictyosteliales</taxon>
        <taxon>Dictyosteliaceae</taxon>
        <taxon>Polysphondylium</taxon>
    </lineage>
</organism>